<dbReference type="SUPFAM" id="SSF46785">
    <property type="entry name" value="Winged helix' DNA-binding domain"/>
    <property type="match status" value="1"/>
</dbReference>
<dbReference type="Pfam" id="PF00605">
    <property type="entry name" value="IRF"/>
    <property type="match status" value="1"/>
</dbReference>
<reference evidence="2" key="1">
    <citation type="journal article" date="2013" name="Genome Biol. Evol.">
        <title>Punctuated emergences of genetic and phenotypic innovations in eumetazoan, bilaterian, euteleostome, and hominidae ancestors.</title>
        <authorList>
            <person name="Wenger Y."/>
            <person name="Galliot B."/>
        </authorList>
    </citation>
    <scope>NUCLEOTIDE SEQUENCE</scope>
    <source>
        <tissue evidence="2">Whole animals</tissue>
    </source>
</reference>
<dbReference type="PANTHER" id="PTHR11949">
    <property type="entry name" value="INTERFERON REGULATORY FACTOR"/>
    <property type="match status" value="1"/>
</dbReference>
<dbReference type="AlphaFoldDB" id="T2MEJ4"/>
<dbReference type="Gene3D" id="2.60.200.10">
    <property type="match status" value="1"/>
</dbReference>
<gene>
    <name evidence="2" type="primary">IRF8</name>
</gene>
<dbReference type="SMART" id="SM01243">
    <property type="entry name" value="IRF-3"/>
    <property type="match status" value="1"/>
</dbReference>
<protein>
    <submittedName>
        <fullName evidence="2">Interferon regulatory factor 8</fullName>
    </submittedName>
</protein>
<dbReference type="GO" id="GO:0045893">
    <property type="term" value="P:positive regulation of DNA-templated transcription"/>
    <property type="evidence" value="ECO:0007669"/>
    <property type="project" value="UniProtKB-ARBA"/>
</dbReference>
<feature type="non-terminal residue" evidence="2">
    <location>
        <position position="1"/>
    </location>
</feature>
<dbReference type="PROSITE" id="PS51507">
    <property type="entry name" value="IRF_2"/>
    <property type="match status" value="1"/>
</dbReference>
<dbReference type="SUPFAM" id="SSF49879">
    <property type="entry name" value="SMAD/FHA domain"/>
    <property type="match status" value="1"/>
</dbReference>
<evidence type="ECO:0000313" key="2">
    <source>
        <dbReference type="EMBL" id="CDG70387.1"/>
    </source>
</evidence>
<name>T2MEJ4_HYDVU</name>
<dbReference type="InterPro" id="IPR019471">
    <property type="entry name" value="Interferon_reg_factor-3"/>
</dbReference>
<dbReference type="Pfam" id="PF10401">
    <property type="entry name" value="IRF-3"/>
    <property type="match status" value="1"/>
</dbReference>
<proteinExistence type="evidence at transcript level"/>
<dbReference type="GO" id="GO:0002376">
    <property type="term" value="P:immune system process"/>
    <property type="evidence" value="ECO:0007669"/>
    <property type="project" value="TreeGrafter"/>
</dbReference>
<sequence length="462" mass="52941">LCRDMSVMEPNDDFDVTNLLPDDCSESSEFLRNQLPKKQKLKPWLLDQINSGKYPGLDWIDKSNQIFKIPWKHFGRPGEYDSNYAMLFRAWAVHTNRFNESKPEDVSRWKTNLRCALDRQPEIKRVPDYEFEDELPYRAYQFTFSDKKVASPTSLTSNTTSGCDSTCNSPASLLELLDEGIGYDSSDFQSLTLPDMTAPLQEQSLLVKLFYGEQEFYRKLVNNPNGLRIAFNPPTLLPENIIPEETSKLRSIFGPEKADQIYFPPIPNVMIMKILENMPRGLVLQERDGCIYATRLCRARVFYSSLIPPTLGTNQLLREHTTSVFDYTGDFLPRLSLFTQGGGSMPTAEIYFSFGQTWSQDRPLKNNFVYISITHCLAHQRLSEIQNLGTEIQASEPNSNDLIAQHFAGLRNYTLIQKTITDHRLTAMEMKAFYRKGFKEIKGSLTMGLTKNSAVLKEKSVY</sequence>
<organism evidence="2">
    <name type="scientific">Hydra vulgaris</name>
    <name type="common">Hydra</name>
    <name type="synonym">Hydra attenuata</name>
    <dbReference type="NCBI Taxonomy" id="6087"/>
    <lineage>
        <taxon>Eukaryota</taxon>
        <taxon>Metazoa</taxon>
        <taxon>Cnidaria</taxon>
        <taxon>Hydrozoa</taxon>
        <taxon>Hydroidolina</taxon>
        <taxon>Anthoathecata</taxon>
        <taxon>Aplanulata</taxon>
        <taxon>Hydridae</taxon>
        <taxon>Hydra</taxon>
    </lineage>
</organism>
<accession>T2MEJ4</accession>
<dbReference type="OrthoDB" id="6538197at2759"/>
<dbReference type="InterPro" id="IPR036390">
    <property type="entry name" value="WH_DNA-bd_sf"/>
</dbReference>
<dbReference type="SMART" id="SM00348">
    <property type="entry name" value="IRF"/>
    <property type="match status" value="1"/>
</dbReference>
<dbReference type="InterPro" id="IPR036388">
    <property type="entry name" value="WH-like_DNA-bd_sf"/>
</dbReference>
<feature type="domain" description="IRF tryptophan pentad repeat" evidence="1">
    <location>
        <begin position="38"/>
        <end position="144"/>
    </location>
</feature>
<dbReference type="PANTHER" id="PTHR11949:SF53">
    <property type="entry name" value="IRF TRYPTOPHAN PENTAD REPEAT DOMAIN-CONTAINING PROTEIN"/>
    <property type="match status" value="1"/>
</dbReference>
<dbReference type="CDD" id="cd00103">
    <property type="entry name" value="IRF"/>
    <property type="match status" value="1"/>
</dbReference>
<dbReference type="GO" id="GO:0000981">
    <property type="term" value="F:DNA-binding transcription factor activity, RNA polymerase II-specific"/>
    <property type="evidence" value="ECO:0007669"/>
    <property type="project" value="TreeGrafter"/>
</dbReference>
<dbReference type="GO" id="GO:0000978">
    <property type="term" value="F:RNA polymerase II cis-regulatory region sequence-specific DNA binding"/>
    <property type="evidence" value="ECO:0007669"/>
    <property type="project" value="TreeGrafter"/>
</dbReference>
<dbReference type="GO" id="GO:0005634">
    <property type="term" value="C:nucleus"/>
    <property type="evidence" value="ECO:0007669"/>
    <property type="project" value="TreeGrafter"/>
</dbReference>
<dbReference type="Gene3D" id="1.10.10.10">
    <property type="entry name" value="Winged helix-like DNA-binding domain superfamily/Winged helix DNA-binding domain"/>
    <property type="match status" value="1"/>
</dbReference>
<dbReference type="PRINTS" id="PR00267">
    <property type="entry name" value="INTFRNREGFCT"/>
</dbReference>
<dbReference type="InterPro" id="IPR008984">
    <property type="entry name" value="SMAD_FHA_dom_sf"/>
</dbReference>
<evidence type="ECO:0000259" key="1">
    <source>
        <dbReference type="PROSITE" id="PS51507"/>
    </source>
</evidence>
<dbReference type="EMBL" id="HAAD01004155">
    <property type="protein sequence ID" value="CDG70387.1"/>
    <property type="molecule type" value="mRNA"/>
</dbReference>
<dbReference type="InterPro" id="IPR001346">
    <property type="entry name" value="Interferon_reg_fact_DNA-bd_dom"/>
</dbReference>
<dbReference type="InterPro" id="IPR017855">
    <property type="entry name" value="SMAD-like_dom_sf"/>
</dbReference>